<dbReference type="RefSeq" id="WP_209491256.1">
    <property type="nucleotide sequence ID" value="NZ_JAGGLC010000003.1"/>
</dbReference>
<dbReference type="EMBL" id="JAGGLC010000003">
    <property type="protein sequence ID" value="MBP1986964.1"/>
    <property type="molecule type" value="Genomic_DNA"/>
</dbReference>
<proteinExistence type="predicted"/>
<dbReference type="Proteomes" id="UP000823736">
    <property type="component" value="Unassembled WGS sequence"/>
</dbReference>
<gene>
    <name evidence="2" type="ORF">J2753_001462</name>
</gene>
<keyword evidence="3" id="KW-1185">Reference proteome</keyword>
<reference evidence="2" key="1">
    <citation type="submission" date="2021-03" db="EMBL/GenBank/DDBJ databases">
        <title>Genomic Encyclopedia of Type Strains, Phase IV (KMG-IV): sequencing the most valuable type-strain genomes for metagenomic binning, comparative biology and taxonomic classification.</title>
        <authorList>
            <person name="Goeker M."/>
        </authorList>
    </citation>
    <scope>NUCLEOTIDE SEQUENCE</scope>
    <source>
        <strain evidence="2">DSM 26232</strain>
    </source>
</reference>
<evidence type="ECO:0000313" key="3">
    <source>
        <dbReference type="Proteomes" id="UP000823736"/>
    </source>
</evidence>
<sequence length="97" mass="10747">MSGDNNPDPKNETDGEGKTEEESDDNTTEDGNSTGKNKLRFRAYDLEVEAESEEASFGEMADVLTTEFDKIRKDALIGEYEEIERENLHSVILGGGD</sequence>
<feature type="region of interest" description="Disordered" evidence="1">
    <location>
        <begin position="1"/>
        <end position="39"/>
    </location>
</feature>
<name>A0A8T4GZI9_9EURY</name>
<comment type="caution">
    <text evidence="2">The sequence shown here is derived from an EMBL/GenBank/DDBJ whole genome shotgun (WGS) entry which is preliminary data.</text>
</comment>
<protein>
    <submittedName>
        <fullName evidence="2">Uncharacterized protein</fullName>
    </submittedName>
</protein>
<dbReference type="AlphaFoldDB" id="A0A8T4GZI9"/>
<accession>A0A8T4GZI9</accession>
<dbReference type="OrthoDB" id="385322at2157"/>
<organism evidence="2 3">
    <name type="scientific">Halolamina salifodinae</name>
    <dbReference type="NCBI Taxonomy" id="1202767"/>
    <lineage>
        <taxon>Archaea</taxon>
        <taxon>Methanobacteriati</taxon>
        <taxon>Methanobacteriota</taxon>
        <taxon>Stenosarchaea group</taxon>
        <taxon>Halobacteria</taxon>
        <taxon>Halobacteriales</taxon>
        <taxon>Haloferacaceae</taxon>
    </lineage>
</organism>
<evidence type="ECO:0000313" key="2">
    <source>
        <dbReference type="EMBL" id="MBP1986964.1"/>
    </source>
</evidence>
<evidence type="ECO:0000256" key="1">
    <source>
        <dbReference type="SAM" id="MobiDB-lite"/>
    </source>
</evidence>
<feature type="compositionally biased region" description="Basic and acidic residues" evidence="1">
    <location>
        <begin position="7"/>
        <end position="20"/>
    </location>
</feature>